<sequence>MTIDSHQHFWKYDPVKHSWINDEMSVLQQDYLPSDLKKLYKEANIDGCIAVQADQSEKETEFLLDLAKKNTFIKGIVGWVDLRSDTLEDRLKYYSNHKIIKGFRHVVQDEPDPEFIIGDQFKKGIALLNQYGFAYDILIFPHQLEASLKLIEEFPEHRFVIDHIAKPKIKDRLIDDWQRIMQAIATYKNVYCKVSGMVTEADWSGWKYEDFVPYLDIIFKAFGNDRIMYGSDWPVCLLGGNYSAVKGIIDQYISDFSKEEKQKIMGGNAIQFYKIS</sequence>
<comment type="caution">
    <text evidence="3">The sequence shown here is derived from an EMBL/GenBank/DDBJ whole genome shotgun (WGS) entry which is preliminary data.</text>
</comment>
<organism evidence="3 4">
    <name type="scientific">Aquimarina algiphila</name>
    <dbReference type="NCBI Taxonomy" id="2047982"/>
    <lineage>
        <taxon>Bacteria</taxon>
        <taxon>Pseudomonadati</taxon>
        <taxon>Bacteroidota</taxon>
        <taxon>Flavobacteriia</taxon>
        <taxon>Flavobacteriales</taxon>
        <taxon>Flavobacteriaceae</taxon>
        <taxon>Aquimarina</taxon>
    </lineage>
</organism>
<dbReference type="PANTHER" id="PTHR43569">
    <property type="entry name" value="AMIDOHYDROLASE"/>
    <property type="match status" value="1"/>
</dbReference>
<dbReference type="OrthoDB" id="5450317at2"/>
<dbReference type="Proteomes" id="UP000318833">
    <property type="component" value="Unassembled WGS sequence"/>
</dbReference>
<name>A0A554VQJ7_9FLAO</name>
<protein>
    <submittedName>
        <fullName evidence="3">Amidohydrolase family protein</fullName>
    </submittedName>
</protein>
<evidence type="ECO:0000259" key="2">
    <source>
        <dbReference type="Pfam" id="PF04909"/>
    </source>
</evidence>
<dbReference type="RefSeq" id="WP_143915389.1">
    <property type="nucleotide sequence ID" value="NZ_CANMIK010000005.1"/>
</dbReference>
<dbReference type="InterPro" id="IPR032466">
    <property type="entry name" value="Metal_Hydrolase"/>
</dbReference>
<evidence type="ECO:0000313" key="4">
    <source>
        <dbReference type="Proteomes" id="UP000318833"/>
    </source>
</evidence>
<evidence type="ECO:0000256" key="1">
    <source>
        <dbReference type="ARBA" id="ARBA00038310"/>
    </source>
</evidence>
<reference evidence="3 4" key="1">
    <citation type="submission" date="2019-07" db="EMBL/GenBank/DDBJ databases">
        <title>The draft genome sequence of Aquimarina algiphila M91.</title>
        <authorList>
            <person name="Meng X."/>
        </authorList>
    </citation>
    <scope>NUCLEOTIDE SEQUENCE [LARGE SCALE GENOMIC DNA]</scope>
    <source>
        <strain evidence="3 4">M91</strain>
    </source>
</reference>
<accession>A0A554VQJ7</accession>
<dbReference type="InterPro" id="IPR006680">
    <property type="entry name" value="Amidohydro-rel"/>
</dbReference>
<dbReference type="PANTHER" id="PTHR43569:SF2">
    <property type="entry name" value="AMIDOHYDROLASE-RELATED DOMAIN-CONTAINING PROTEIN"/>
    <property type="match status" value="1"/>
</dbReference>
<dbReference type="Pfam" id="PF04909">
    <property type="entry name" value="Amidohydro_2"/>
    <property type="match status" value="1"/>
</dbReference>
<dbReference type="InterPro" id="IPR052350">
    <property type="entry name" value="Metallo-dep_Lactonases"/>
</dbReference>
<comment type="similarity">
    <text evidence="1">Belongs to the metallo-dependent hydrolases superfamily.</text>
</comment>
<proteinExistence type="inferred from homology"/>
<dbReference type="SUPFAM" id="SSF51556">
    <property type="entry name" value="Metallo-dependent hydrolases"/>
    <property type="match status" value="1"/>
</dbReference>
<feature type="domain" description="Amidohydrolase-related" evidence="2">
    <location>
        <begin position="3"/>
        <end position="274"/>
    </location>
</feature>
<keyword evidence="4" id="KW-1185">Reference proteome</keyword>
<keyword evidence="3" id="KW-0378">Hydrolase</keyword>
<gene>
    <name evidence="3" type="ORF">FOF46_02840</name>
</gene>
<evidence type="ECO:0000313" key="3">
    <source>
        <dbReference type="EMBL" id="TSE10795.1"/>
    </source>
</evidence>
<dbReference type="Gene3D" id="3.20.20.140">
    <property type="entry name" value="Metal-dependent hydrolases"/>
    <property type="match status" value="1"/>
</dbReference>
<dbReference type="GO" id="GO:0016787">
    <property type="term" value="F:hydrolase activity"/>
    <property type="evidence" value="ECO:0007669"/>
    <property type="project" value="UniProtKB-KW"/>
</dbReference>
<dbReference type="AlphaFoldDB" id="A0A554VQJ7"/>
<dbReference type="EMBL" id="VLNR01000004">
    <property type="protein sequence ID" value="TSE10795.1"/>
    <property type="molecule type" value="Genomic_DNA"/>
</dbReference>